<feature type="domain" description="Aminopeptidase N-like N-terminal" evidence="12">
    <location>
        <begin position="201"/>
        <end position="374"/>
    </location>
</feature>
<dbReference type="PRINTS" id="PR00756">
    <property type="entry name" value="ALADIPTASE"/>
</dbReference>
<keyword evidence="5" id="KW-0479">Metal-binding</keyword>
<dbReference type="InterPro" id="IPR035414">
    <property type="entry name" value="Peptidase_M1_pepN_Ig-like"/>
</dbReference>
<dbReference type="Pfam" id="PF17900">
    <property type="entry name" value="Peptidase_M1_N"/>
    <property type="match status" value="1"/>
</dbReference>
<name>A0A7S3QCJ3_9STRA</name>
<dbReference type="Pfam" id="PF17432">
    <property type="entry name" value="DUF3458_C"/>
    <property type="match status" value="1"/>
</dbReference>
<dbReference type="InterPro" id="IPR042097">
    <property type="entry name" value="Aminopeptidase_N-like_N_sf"/>
</dbReference>
<dbReference type="GO" id="GO:0008237">
    <property type="term" value="F:metallopeptidase activity"/>
    <property type="evidence" value="ECO:0007669"/>
    <property type="project" value="UniProtKB-KW"/>
</dbReference>
<evidence type="ECO:0000313" key="13">
    <source>
        <dbReference type="EMBL" id="CAE0473144.1"/>
    </source>
</evidence>
<dbReference type="InterPro" id="IPR045357">
    <property type="entry name" value="Aminopeptidase_N-like_N"/>
</dbReference>
<comment type="cofactor">
    <cofactor evidence="1">
        <name>Zn(2+)</name>
        <dbReference type="ChEBI" id="CHEBI:29105"/>
    </cofactor>
</comment>
<dbReference type="Pfam" id="PF11940">
    <property type="entry name" value="DUF3458"/>
    <property type="match status" value="1"/>
</dbReference>
<dbReference type="InterPro" id="IPR038438">
    <property type="entry name" value="PepN_Ig-like_sf"/>
</dbReference>
<evidence type="ECO:0000259" key="12">
    <source>
        <dbReference type="Pfam" id="PF17900"/>
    </source>
</evidence>
<dbReference type="EMBL" id="HBIO01023425">
    <property type="protein sequence ID" value="CAE0473144.1"/>
    <property type="molecule type" value="Transcribed_RNA"/>
</dbReference>
<dbReference type="InterPro" id="IPR012779">
    <property type="entry name" value="Peptidase_M1_pepN"/>
</dbReference>
<evidence type="ECO:0000256" key="5">
    <source>
        <dbReference type="ARBA" id="ARBA00022723"/>
    </source>
</evidence>
<accession>A0A7S3QCJ3</accession>
<dbReference type="Pfam" id="PF01433">
    <property type="entry name" value="Peptidase_M1"/>
    <property type="match status" value="1"/>
</dbReference>
<evidence type="ECO:0000259" key="11">
    <source>
        <dbReference type="Pfam" id="PF17432"/>
    </source>
</evidence>
<dbReference type="GO" id="GO:0006508">
    <property type="term" value="P:proteolysis"/>
    <property type="evidence" value="ECO:0007669"/>
    <property type="project" value="UniProtKB-KW"/>
</dbReference>
<dbReference type="InterPro" id="IPR001930">
    <property type="entry name" value="Peptidase_M1"/>
</dbReference>
<evidence type="ECO:0000256" key="1">
    <source>
        <dbReference type="ARBA" id="ARBA00001947"/>
    </source>
</evidence>
<dbReference type="Gene3D" id="2.60.40.1730">
    <property type="entry name" value="tricorn interacting facor f3 domain"/>
    <property type="match status" value="1"/>
</dbReference>
<sequence>MMRILTTTTTKIRPTHPHQLTNRHLYQHLNNNYKYKYKYKYKNNYSALYHVASSTTSTPHCSYIHYQQNISSNFKIQQSMRLSTSALSLLVASSASFIHAPALAFGSVNNYSNHTTKRSLASNSNNRTGLSLGRLPLAFQPKSSIANIMSTRGGSTTSATCDSKVALNSAVADTEEKAAPTEIFRTNYAPLTNIVTNISMDFNIQDGKTTIVSEMTIKVNPNGPGSGDLVLDGDETCVSLMELSVDGKTLEEGSDYVLSPGQLVIKGSALNNGAGLLRTVVETIPEENTQLSGLYKSGPMYCTQCEAMGFRRITYYPDRPDNMAVFDEIRIEADKESYPVLLGNGNLLEKGDIEDSDGRHYATWSDPFPKPSYLFCIVAGSLRSISDTYTTTSGKEVHLEIFSEKENVNKLDYAMDSLKRSMQWDEDKFGLEYDLGIYNIVAVNDFNMGAMENKGLNVFNTAYVLADPATATDTDYARVEGVIGHEYFHNWTGNRVTCRDWFQLTLKEGLTVFRDQEFSGDMGSNAVKRIEDVGSLRARQFAEDAGPMSHPIRPESYISMDNFYTATVYSKGAEIIRMYNTLLGEDGFRKGMDLYFERHDGSGVTCDDFRAAMADANDFDLDQFGLWYTTNGTPTIVYESKFEDGVFKLTLTQKSNSDKPMHIPISTGLIDKVTGKEVVSTKVLELKEETQTFEFPGLENDVVPSMLRGFSAPVKLVSSTGDVDEESLAFLAASDTDGFNRWEAGQRLFTSLTFQEMKGEKSDDTTGYVMEAVERTLASEDMDPSIKAYALTLPSESTLAEEIADGEVDPVALRDARGAVRIAIARKFQKELQTIYDSLTKEMSADEEFKVDAESVGQRRLRNTVLGYLTCIKETGDEQKAAADLATAHYDSATGMTDKMAALGALASMDGEGADARDAALQRFYDEAEGDALVLNKWFSVQALANLPDVLDRVKALIEHPDFTLSNPNRCRSLISAFTMNAAPFHAENGEGYEFIGKMLAELDALNPQISSRMGSSLIQWRRFGDNRATLMKAELQKLSEMKLSDDLFEIVQRGLK</sequence>
<dbReference type="InterPro" id="IPR037144">
    <property type="entry name" value="Peptidase_M1_pepN_C_sf"/>
</dbReference>
<dbReference type="GO" id="GO:0008270">
    <property type="term" value="F:zinc ion binding"/>
    <property type="evidence" value="ECO:0007669"/>
    <property type="project" value="InterPro"/>
</dbReference>
<dbReference type="Gene3D" id="1.10.390.10">
    <property type="entry name" value="Neutral Protease Domain 2"/>
    <property type="match status" value="1"/>
</dbReference>
<dbReference type="PANTHER" id="PTHR46322:SF1">
    <property type="entry name" value="PUROMYCIN-SENSITIVE AMINOPEPTIDASE"/>
    <property type="match status" value="1"/>
</dbReference>
<keyword evidence="6" id="KW-0378">Hydrolase</keyword>
<dbReference type="NCBIfam" id="TIGR02414">
    <property type="entry name" value="pepN_proteo"/>
    <property type="match status" value="1"/>
</dbReference>
<dbReference type="GO" id="GO:0004177">
    <property type="term" value="F:aminopeptidase activity"/>
    <property type="evidence" value="ECO:0007669"/>
    <property type="project" value="UniProtKB-KW"/>
</dbReference>
<evidence type="ECO:0000256" key="6">
    <source>
        <dbReference type="ARBA" id="ARBA00022801"/>
    </source>
</evidence>
<dbReference type="CDD" id="cd09600">
    <property type="entry name" value="M1_APN"/>
    <property type="match status" value="1"/>
</dbReference>
<feature type="domain" description="Peptidase M1 alanyl aminopeptidase C-terminal" evidence="11">
    <location>
        <begin position="726"/>
        <end position="1056"/>
    </location>
</feature>
<proteinExistence type="inferred from homology"/>
<dbReference type="SUPFAM" id="SSF63737">
    <property type="entry name" value="Leukotriene A4 hydrolase N-terminal domain"/>
    <property type="match status" value="1"/>
</dbReference>
<evidence type="ECO:0000259" key="9">
    <source>
        <dbReference type="Pfam" id="PF01433"/>
    </source>
</evidence>
<dbReference type="SUPFAM" id="SSF55486">
    <property type="entry name" value="Metalloproteases ('zincins'), catalytic domain"/>
    <property type="match status" value="1"/>
</dbReference>
<organism evidence="13">
    <name type="scientific">Chaetoceros debilis</name>
    <dbReference type="NCBI Taxonomy" id="122233"/>
    <lineage>
        <taxon>Eukaryota</taxon>
        <taxon>Sar</taxon>
        <taxon>Stramenopiles</taxon>
        <taxon>Ochrophyta</taxon>
        <taxon>Bacillariophyta</taxon>
        <taxon>Coscinodiscophyceae</taxon>
        <taxon>Chaetocerotophycidae</taxon>
        <taxon>Chaetocerotales</taxon>
        <taxon>Chaetocerotaceae</taxon>
        <taxon>Chaetoceros</taxon>
    </lineage>
</organism>
<feature type="domain" description="Peptidase M1 alanyl aminopeptidase Ig-like fold" evidence="10">
    <location>
        <begin position="632"/>
        <end position="717"/>
    </location>
</feature>
<keyword evidence="3" id="KW-0031">Aminopeptidase</keyword>
<evidence type="ECO:0000259" key="10">
    <source>
        <dbReference type="Pfam" id="PF11940"/>
    </source>
</evidence>
<evidence type="ECO:0000256" key="3">
    <source>
        <dbReference type="ARBA" id="ARBA00022438"/>
    </source>
</evidence>
<evidence type="ECO:0000256" key="2">
    <source>
        <dbReference type="ARBA" id="ARBA00010136"/>
    </source>
</evidence>
<dbReference type="AlphaFoldDB" id="A0A7S3QCJ3"/>
<dbReference type="PANTHER" id="PTHR46322">
    <property type="entry name" value="PUROMYCIN-SENSITIVE AMINOPEPTIDASE"/>
    <property type="match status" value="1"/>
</dbReference>
<evidence type="ECO:0008006" key="14">
    <source>
        <dbReference type="Google" id="ProtNLM"/>
    </source>
</evidence>
<evidence type="ECO:0000256" key="8">
    <source>
        <dbReference type="ARBA" id="ARBA00023049"/>
    </source>
</evidence>
<dbReference type="InterPro" id="IPR014782">
    <property type="entry name" value="Peptidase_M1_dom"/>
</dbReference>
<dbReference type="Gene3D" id="3.30.2010.30">
    <property type="match status" value="1"/>
</dbReference>
<keyword evidence="8" id="KW-0482">Metalloprotease</keyword>
<keyword evidence="4" id="KW-0645">Protease</keyword>
<evidence type="ECO:0000256" key="4">
    <source>
        <dbReference type="ARBA" id="ARBA00022670"/>
    </source>
</evidence>
<comment type="similarity">
    <text evidence="2">Belongs to the peptidase M1 family.</text>
</comment>
<protein>
    <recommendedName>
        <fullName evidence="14">Aminopeptidase N</fullName>
    </recommendedName>
</protein>
<keyword evidence="7" id="KW-0862">Zinc</keyword>
<dbReference type="InterPro" id="IPR027268">
    <property type="entry name" value="Peptidase_M4/M1_CTD_sf"/>
</dbReference>
<feature type="domain" description="Peptidase M1 membrane alanine aminopeptidase" evidence="9">
    <location>
        <begin position="413"/>
        <end position="624"/>
    </location>
</feature>
<reference evidence="13" key="1">
    <citation type="submission" date="2021-01" db="EMBL/GenBank/DDBJ databases">
        <authorList>
            <person name="Corre E."/>
            <person name="Pelletier E."/>
            <person name="Niang G."/>
            <person name="Scheremetjew M."/>
            <person name="Finn R."/>
            <person name="Kale V."/>
            <person name="Holt S."/>
            <person name="Cochrane G."/>
            <person name="Meng A."/>
            <person name="Brown T."/>
            <person name="Cohen L."/>
        </authorList>
    </citation>
    <scope>NUCLEOTIDE SEQUENCE</scope>
    <source>
        <strain evidence="13">MM31A-1</strain>
    </source>
</reference>
<dbReference type="InterPro" id="IPR024601">
    <property type="entry name" value="Peptidase_M1_pepN_C"/>
</dbReference>
<dbReference type="Gene3D" id="2.60.40.1840">
    <property type="match status" value="1"/>
</dbReference>
<dbReference type="Gene3D" id="1.25.50.10">
    <property type="entry name" value="Peptidase M1, alanyl aminopeptidase, C-terminal domain"/>
    <property type="match status" value="1"/>
</dbReference>
<dbReference type="FunFam" id="1.10.390.10:FF:000002">
    <property type="entry name" value="Aminopeptidase N"/>
    <property type="match status" value="1"/>
</dbReference>
<evidence type="ECO:0000256" key="7">
    <source>
        <dbReference type="ARBA" id="ARBA00022833"/>
    </source>
</evidence>
<dbReference type="FunFam" id="3.30.2010.30:FF:000002">
    <property type="entry name" value="Putative aminopeptidase N"/>
    <property type="match status" value="1"/>
</dbReference>
<gene>
    <name evidence="13" type="ORF">CDEB00056_LOCUS17997</name>
</gene>